<dbReference type="GO" id="GO:0005634">
    <property type="term" value="C:nucleus"/>
    <property type="evidence" value="ECO:0007669"/>
    <property type="project" value="UniProtKB-SubCell"/>
</dbReference>
<evidence type="ECO:0000256" key="5">
    <source>
        <dbReference type="RuleBase" id="RU004020"/>
    </source>
</evidence>
<dbReference type="Gene3D" id="1.10.10.10">
    <property type="entry name" value="Winged helix-like DNA-binding domain superfamily/Winged helix DNA-binding domain"/>
    <property type="match status" value="1"/>
</dbReference>
<dbReference type="PANTHER" id="PTHR10015">
    <property type="entry name" value="HEAT SHOCK TRANSCRIPTION FACTOR"/>
    <property type="match status" value="1"/>
</dbReference>
<dbReference type="STRING" id="240159.A0A4U5U858"/>
<dbReference type="Proteomes" id="UP000298787">
    <property type="component" value="Chromosome 4"/>
</dbReference>
<dbReference type="AlphaFoldDB" id="A0A4U5U858"/>
<organism evidence="7 8">
    <name type="scientific">Collichthys lucidus</name>
    <name type="common">Big head croaker</name>
    <name type="synonym">Sciaena lucida</name>
    <dbReference type="NCBI Taxonomy" id="240159"/>
    <lineage>
        <taxon>Eukaryota</taxon>
        <taxon>Metazoa</taxon>
        <taxon>Chordata</taxon>
        <taxon>Craniata</taxon>
        <taxon>Vertebrata</taxon>
        <taxon>Euteleostomi</taxon>
        <taxon>Actinopterygii</taxon>
        <taxon>Neopterygii</taxon>
        <taxon>Teleostei</taxon>
        <taxon>Neoteleostei</taxon>
        <taxon>Acanthomorphata</taxon>
        <taxon>Eupercaria</taxon>
        <taxon>Sciaenidae</taxon>
        <taxon>Collichthys</taxon>
    </lineage>
</organism>
<dbReference type="InterPro" id="IPR036390">
    <property type="entry name" value="WH_DNA-bd_sf"/>
</dbReference>
<dbReference type="EMBL" id="CM014081">
    <property type="protein sequence ID" value="TKS70070.1"/>
    <property type="molecule type" value="Genomic_DNA"/>
</dbReference>
<protein>
    <submittedName>
        <fullName evidence="7">Heat shock factor protein 5</fullName>
    </submittedName>
</protein>
<evidence type="ECO:0000256" key="4">
    <source>
        <dbReference type="ARBA" id="ARBA00023242"/>
    </source>
</evidence>
<evidence type="ECO:0000259" key="6">
    <source>
        <dbReference type="SMART" id="SM00415"/>
    </source>
</evidence>
<dbReference type="Pfam" id="PF00447">
    <property type="entry name" value="HSF_DNA-bind"/>
    <property type="match status" value="1"/>
</dbReference>
<comment type="subcellular location">
    <subcellularLocation>
        <location evidence="1">Nucleus</location>
    </subcellularLocation>
</comment>
<feature type="domain" description="HSF-type DNA-binding" evidence="6">
    <location>
        <begin position="13"/>
        <end position="126"/>
    </location>
</feature>
<accession>A0A4U5U858</accession>
<keyword evidence="7" id="KW-0346">Stress response</keyword>
<comment type="similarity">
    <text evidence="2 5">Belongs to the HSF family.</text>
</comment>
<dbReference type="GO" id="GO:0043565">
    <property type="term" value="F:sequence-specific DNA binding"/>
    <property type="evidence" value="ECO:0007669"/>
    <property type="project" value="InterPro"/>
</dbReference>
<evidence type="ECO:0000313" key="7">
    <source>
        <dbReference type="EMBL" id="TKS70070.1"/>
    </source>
</evidence>
<dbReference type="InterPro" id="IPR036388">
    <property type="entry name" value="WH-like_DNA-bd_sf"/>
</dbReference>
<evidence type="ECO:0000256" key="1">
    <source>
        <dbReference type="ARBA" id="ARBA00004123"/>
    </source>
</evidence>
<name>A0A4U5U858_COLLU</name>
<keyword evidence="8" id="KW-1185">Reference proteome</keyword>
<gene>
    <name evidence="7" type="ORF">D9C73_004137</name>
</gene>
<proteinExistence type="inferred from homology"/>
<reference evidence="7 8" key="1">
    <citation type="submission" date="2019-01" db="EMBL/GenBank/DDBJ databases">
        <title>Genome Assembly of Collichthys lucidus.</title>
        <authorList>
            <person name="Cai M."/>
            <person name="Xiao S."/>
        </authorList>
    </citation>
    <scope>NUCLEOTIDE SEQUENCE [LARGE SCALE GENOMIC DNA]</scope>
    <source>
        <strain evidence="7">JT15FE1705JMU</strain>
        <tissue evidence="7">Muscle</tissue>
    </source>
</reference>
<dbReference type="InterPro" id="IPR000232">
    <property type="entry name" value="HSF_DNA-bd"/>
</dbReference>
<dbReference type="PANTHER" id="PTHR10015:SF336">
    <property type="entry name" value="HEAT SHOCK TRANSCRIPTION FACTOR, Y-LINKED"/>
    <property type="match status" value="1"/>
</dbReference>
<evidence type="ECO:0000256" key="3">
    <source>
        <dbReference type="ARBA" id="ARBA00023125"/>
    </source>
</evidence>
<dbReference type="SMART" id="SM00415">
    <property type="entry name" value="HSF"/>
    <property type="match status" value="1"/>
</dbReference>
<dbReference type="GO" id="GO:0003700">
    <property type="term" value="F:DNA-binding transcription factor activity"/>
    <property type="evidence" value="ECO:0007669"/>
    <property type="project" value="InterPro"/>
</dbReference>
<keyword evidence="4" id="KW-0539">Nucleus</keyword>
<sequence length="418" mass="46287">MDFGGNSLPNSINPNHFPAKLWRLVNNPANEAICWDSEGTFVIIDQLLFEKQILSPDTKNLDNADAFKTTNFSSFARQLNLYGFKKADLSIQNDVQSGGEHKRFHHFYNPNFKRNHPELLGSLMRHTVDNKAKMKSGVPVTPTRFQQLGMSGEVGARRGSSSQFSPTHEMSPRPYYLDKSQAMVVYNGTPIPPQYLIRGHGAALSPTVFASDKGIPAALCHPYAGVASRSTPVHFQPGLQVHGSPNFATFNSPHRPYKPGFYSPVCRCFQLNCLTPLTDSGLKTGSFSPHTYYQPRFPVNMCHGDHNPEPLKDKQQEDEKFKVSMDTIFQIADEMMGTPPNNCLVRAVPPEKTGPIIVSNYSTNTSMSVPEKMPEDAIIQVTRDDAEDTEVIDVGDNYSLVVTSQADKSSCTGSTPNL</sequence>
<keyword evidence="3" id="KW-0238">DNA-binding</keyword>
<dbReference type="SUPFAM" id="SSF46785">
    <property type="entry name" value="Winged helix' DNA-binding domain"/>
    <property type="match status" value="1"/>
</dbReference>
<evidence type="ECO:0000256" key="2">
    <source>
        <dbReference type="ARBA" id="ARBA00006403"/>
    </source>
</evidence>
<evidence type="ECO:0000313" key="8">
    <source>
        <dbReference type="Proteomes" id="UP000298787"/>
    </source>
</evidence>